<dbReference type="Proteomes" id="UP000037035">
    <property type="component" value="Unassembled WGS sequence"/>
</dbReference>
<dbReference type="EMBL" id="LAVV01007530">
    <property type="protein sequence ID" value="KNZ55640.1"/>
    <property type="molecule type" value="Genomic_DNA"/>
</dbReference>
<dbReference type="OrthoDB" id="1684102at2759"/>
<gene>
    <name evidence="1" type="ORF">VP01_2625g4</name>
</gene>
<reference evidence="1 2" key="1">
    <citation type="submission" date="2015-08" db="EMBL/GenBank/DDBJ databases">
        <title>Next Generation Sequencing and Analysis of the Genome of Puccinia sorghi L Schw, the Causal Agent of Maize Common Rust.</title>
        <authorList>
            <person name="Rochi L."/>
            <person name="Burguener G."/>
            <person name="Darino M."/>
            <person name="Turjanski A."/>
            <person name="Kreff E."/>
            <person name="Dieguez M.J."/>
            <person name="Sacco F."/>
        </authorList>
    </citation>
    <scope>NUCLEOTIDE SEQUENCE [LARGE SCALE GENOMIC DNA]</scope>
    <source>
        <strain evidence="1 2">RO10H11247</strain>
    </source>
</reference>
<comment type="caution">
    <text evidence="1">The sequence shown here is derived from an EMBL/GenBank/DDBJ whole genome shotgun (WGS) entry which is preliminary data.</text>
</comment>
<proteinExistence type="predicted"/>
<keyword evidence="2" id="KW-1185">Reference proteome</keyword>
<dbReference type="STRING" id="27349.A0A0L6V684"/>
<protein>
    <submittedName>
        <fullName evidence="1">Uncharacterized protein</fullName>
    </submittedName>
</protein>
<organism evidence="1 2">
    <name type="scientific">Puccinia sorghi</name>
    <dbReference type="NCBI Taxonomy" id="27349"/>
    <lineage>
        <taxon>Eukaryota</taxon>
        <taxon>Fungi</taxon>
        <taxon>Dikarya</taxon>
        <taxon>Basidiomycota</taxon>
        <taxon>Pucciniomycotina</taxon>
        <taxon>Pucciniomycetes</taxon>
        <taxon>Pucciniales</taxon>
        <taxon>Pucciniaceae</taxon>
        <taxon>Puccinia</taxon>
    </lineage>
</organism>
<dbReference type="AlphaFoldDB" id="A0A0L6V684"/>
<accession>A0A0L6V684</accession>
<evidence type="ECO:0000313" key="2">
    <source>
        <dbReference type="Proteomes" id="UP000037035"/>
    </source>
</evidence>
<dbReference type="VEuPathDB" id="FungiDB:VP01_2625g4"/>
<sequence>MYTQFKALLPAQSSIVVQADPAYSVMYNWEWCFNDPRHRLHTCFAWLGHGSFVTKSAVNQFITLLSEQSVPSDSIALADNFFTTSMNRQPHVIVAPQIIDLPLSDRGFSDGPAGLERNRVYIERGVELLWKLLKAGQSAAVSADRDDAGTYGGTIRAADRADRLFMMTNIEAFPSRLEPRFEGFFNGGLAGWEDQLGSTGYTLGHLRGRALASPAKPHWAAREHEAIRSSYAAAIDGNNSTFWISPGPVKRNDWVGLGWIDRPMMSDMTRNILEVHFIVSNPEVFERGTVVEHLKTEGAESSPAKWERLREGDGTVGLDGQLGEEGFLQCFALNPPSAISNNNNLHNLHPQKFDCFVRFLDPTSLRHSLAIRVRSLVDHPVDSDRSPPLDSTRWWVWETFVQAL</sequence>
<evidence type="ECO:0000313" key="1">
    <source>
        <dbReference type="EMBL" id="KNZ55640.1"/>
    </source>
</evidence>
<name>A0A0L6V684_9BASI</name>